<keyword evidence="2 8" id="KW-0699">rRNA-binding</keyword>
<proteinExistence type="inferred from homology"/>
<name>A0A1G2R4M4_9BACT</name>
<dbReference type="Pfam" id="PF07650">
    <property type="entry name" value="KH_2"/>
    <property type="match status" value="1"/>
</dbReference>
<dbReference type="InterPro" id="IPR009019">
    <property type="entry name" value="KH_sf_prok-type"/>
</dbReference>
<evidence type="ECO:0000256" key="8">
    <source>
        <dbReference type="HAMAP-Rule" id="MF_01309"/>
    </source>
</evidence>
<keyword evidence="5 8" id="KW-0687">Ribonucleoprotein</keyword>
<evidence type="ECO:0000256" key="2">
    <source>
        <dbReference type="ARBA" id="ARBA00022730"/>
    </source>
</evidence>
<dbReference type="Pfam" id="PF00189">
    <property type="entry name" value="Ribosomal_S3_C"/>
    <property type="match status" value="1"/>
</dbReference>
<evidence type="ECO:0000256" key="7">
    <source>
        <dbReference type="ARBA" id="ARBA00035257"/>
    </source>
</evidence>
<evidence type="ECO:0000256" key="3">
    <source>
        <dbReference type="ARBA" id="ARBA00022884"/>
    </source>
</evidence>
<dbReference type="GO" id="GO:0003729">
    <property type="term" value="F:mRNA binding"/>
    <property type="evidence" value="ECO:0007669"/>
    <property type="project" value="UniProtKB-UniRule"/>
</dbReference>
<dbReference type="EMBL" id="MHTX01000033">
    <property type="protein sequence ID" value="OHA67805.1"/>
    <property type="molecule type" value="Genomic_DNA"/>
</dbReference>
<dbReference type="InterPro" id="IPR001351">
    <property type="entry name" value="Ribosomal_uS3_C"/>
</dbReference>
<dbReference type="PANTHER" id="PTHR11760:SF19">
    <property type="entry name" value="SMALL RIBOSOMAL SUBUNIT PROTEIN US3C"/>
    <property type="match status" value="1"/>
</dbReference>
<evidence type="ECO:0000256" key="1">
    <source>
        <dbReference type="ARBA" id="ARBA00010761"/>
    </source>
</evidence>
<protein>
    <recommendedName>
        <fullName evidence="7 8">Small ribosomal subunit protein uS3</fullName>
    </recommendedName>
</protein>
<gene>
    <name evidence="8" type="primary">rpsC</name>
    <name evidence="10" type="ORF">A3D59_03095</name>
</gene>
<dbReference type="NCBIfam" id="TIGR01009">
    <property type="entry name" value="rpsC_bact"/>
    <property type="match status" value="1"/>
</dbReference>
<comment type="function">
    <text evidence="6 8">Binds the lower part of the 30S subunit head. Binds mRNA in the 70S ribosome, positioning it for translation.</text>
</comment>
<dbReference type="GO" id="GO:0003735">
    <property type="term" value="F:structural constituent of ribosome"/>
    <property type="evidence" value="ECO:0007669"/>
    <property type="project" value="InterPro"/>
</dbReference>
<evidence type="ECO:0000313" key="10">
    <source>
        <dbReference type="EMBL" id="OHA67805.1"/>
    </source>
</evidence>
<dbReference type="FunFam" id="3.30.300.20:FF:000001">
    <property type="entry name" value="30S ribosomal protein S3"/>
    <property type="match status" value="1"/>
</dbReference>
<feature type="domain" description="KH type-2" evidence="9">
    <location>
        <begin position="38"/>
        <end position="123"/>
    </location>
</feature>
<dbReference type="SUPFAM" id="SSF54814">
    <property type="entry name" value="Prokaryotic type KH domain (KH-domain type II)"/>
    <property type="match status" value="1"/>
</dbReference>
<keyword evidence="3 8" id="KW-0694">RNA-binding</keyword>
<dbReference type="Proteomes" id="UP000179258">
    <property type="component" value="Unassembled WGS sequence"/>
</dbReference>
<evidence type="ECO:0000256" key="6">
    <source>
        <dbReference type="ARBA" id="ARBA00024998"/>
    </source>
</evidence>
<evidence type="ECO:0000313" key="11">
    <source>
        <dbReference type="Proteomes" id="UP000179258"/>
    </source>
</evidence>
<dbReference type="GO" id="GO:0019843">
    <property type="term" value="F:rRNA binding"/>
    <property type="evidence" value="ECO:0007669"/>
    <property type="project" value="UniProtKB-UniRule"/>
</dbReference>
<dbReference type="AlphaFoldDB" id="A0A1G2R4M4"/>
<dbReference type="InterPro" id="IPR057258">
    <property type="entry name" value="Ribosomal_uS3"/>
</dbReference>
<dbReference type="Gene3D" id="3.30.1140.32">
    <property type="entry name" value="Ribosomal protein S3, C-terminal domain"/>
    <property type="match status" value="1"/>
</dbReference>
<keyword evidence="4 8" id="KW-0689">Ribosomal protein</keyword>
<evidence type="ECO:0000256" key="5">
    <source>
        <dbReference type="ARBA" id="ARBA00023274"/>
    </source>
</evidence>
<dbReference type="InterPro" id="IPR036419">
    <property type="entry name" value="Ribosomal_S3_C_sf"/>
</dbReference>
<evidence type="ECO:0000259" key="9">
    <source>
        <dbReference type="PROSITE" id="PS50823"/>
    </source>
</evidence>
<dbReference type="GO" id="GO:0022627">
    <property type="term" value="C:cytosolic small ribosomal subunit"/>
    <property type="evidence" value="ECO:0007669"/>
    <property type="project" value="TreeGrafter"/>
</dbReference>
<dbReference type="Gene3D" id="3.30.300.20">
    <property type="match status" value="1"/>
</dbReference>
<comment type="caution">
    <text evidence="10">The sequence shown here is derived from an EMBL/GenBank/DDBJ whole genome shotgun (WGS) entry which is preliminary data.</text>
</comment>
<reference evidence="10 11" key="1">
    <citation type="journal article" date="2016" name="Nat. Commun.">
        <title>Thousands of microbial genomes shed light on interconnected biogeochemical processes in an aquifer system.</title>
        <authorList>
            <person name="Anantharaman K."/>
            <person name="Brown C.T."/>
            <person name="Hug L.A."/>
            <person name="Sharon I."/>
            <person name="Castelle C.J."/>
            <person name="Probst A.J."/>
            <person name="Thomas B.C."/>
            <person name="Singh A."/>
            <person name="Wilkins M.J."/>
            <person name="Karaoz U."/>
            <person name="Brodie E.L."/>
            <person name="Williams K.H."/>
            <person name="Hubbard S.S."/>
            <person name="Banfield J.F."/>
        </authorList>
    </citation>
    <scope>NUCLEOTIDE SEQUENCE [LARGE SCALE GENOMIC DNA]</scope>
</reference>
<dbReference type="HAMAP" id="MF_01309_B">
    <property type="entry name" value="Ribosomal_uS3_B"/>
    <property type="match status" value="1"/>
</dbReference>
<dbReference type="SUPFAM" id="SSF54821">
    <property type="entry name" value="Ribosomal protein S3 C-terminal domain"/>
    <property type="match status" value="1"/>
</dbReference>
<dbReference type="GO" id="GO:0006412">
    <property type="term" value="P:translation"/>
    <property type="evidence" value="ECO:0007669"/>
    <property type="project" value="UniProtKB-UniRule"/>
</dbReference>
<dbReference type="PANTHER" id="PTHR11760">
    <property type="entry name" value="30S/40S RIBOSOMAL PROTEIN S3"/>
    <property type="match status" value="1"/>
</dbReference>
<organism evidence="10 11">
    <name type="scientific">Candidatus Wildermuthbacteria bacterium RIFCSPHIGHO2_02_FULL_47_17</name>
    <dbReference type="NCBI Taxonomy" id="1802452"/>
    <lineage>
        <taxon>Bacteria</taxon>
        <taxon>Candidatus Wildermuthiibacteriota</taxon>
    </lineage>
</organism>
<dbReference type="InterPro" id="IPR004044">
    <property type="entry name" value="KH_dom_type_2"/>
</dbReference>
<accession>A0A1G2R4M4</accession>
<comment type="similarity">
    <text evidence="1 8">Belongs to the universal ribosomal protein uS3 family.</text>
</comment>
<dbReference type="PROSITE" id="PS50823">
    <property type="entry name" value="KH_TYPE_2"/>
    <property type="match status" value="1"/>
</dbReference>
<comment type="subunit">
    <text evidence="8">Part of the 30S ribosomal subunit. Forms a tight complex with proteins S10 and S14.</text>
</comment>
<evidence type="ECO:0000256" key="4">
    <source>
        <dbReference type="ARBA" id="ARBA00022980"/>
    </source>
</evidence>
<sequence length="226" mass="25955">MTHKVHPKSFRIRSMSDWGSRGFYGKNMPGFLEEDLQIRDFLEKRLKDAGLAKVDIERFPGRIIVMVEALRPGFIIGRGGGGIEILRKSIEKIISRGRRKRFLSSAKSPIDKGIIKIDVLELRNPWIHPGLVGQWVADQLEKRMPFRRTMKQSLEKVVANREVKGARIEISGRLDGNEIARREWLQAGQLPRQTLRADIDYALKEAYCSYGVIGIKVWIYKGEKLD</sequence>
<dbReference type="InterPro" id="IPR015946">
    <property type="entry name" value="KH_dom-like_a/b"/>
</dbReference>
<dbReference type="InterPro" id="IPR005704">
    <property type="entry name" value="Ribosomal_uS3_bac-typ"/>
</dbReference>